<dbReference type="EMBL" id="JAIXNE010000004">
    <property type="protein sequence ID" value="MCA6077523.1"/>
    <property type="molecule type" value="Genomic_DNA"/>
</dbReference>
<dbReference type="CDD" id="cd10959">
    <property type="entry name" value="CE4_NodB_like_3"/>
    <property type="match status" value="1"/>
</dbReference>
<feature type="domain" description="NodB homology" evidence="3">
    <location>
        <begin position="27"/>
        <end position="206"/>
    </location>
</feature>
<dbReference type="RefSeq" id="WP_225698322.1">
    <property type="nucleotide sequence ID" value="NZ_JAIXNE010000002.1"/>
</dbReference>
<dbReference type="PROSITE" id="PS51677">
    <property type="entry name" value="NODB"/>
    <property type="match status" value="1"/>
</dbReference>
<evidence type="ECO:0000259" key="3">
    <source>
        <dbReference type="PROSITE" id="PS51677"/>
    </source>
</evidence>
<dbReference type="Pfam" id="PF01522">
    <property type="entry name" value="Polysacc_deac_1"/>
    <property type="match status" value="1"/>
</dbReference>
<dbReference type="Gene3D" id="3.20.20.370">
    <property type="entry name" value="Glycoside hydrolase/deacetylase"/>
    <property type="match status" value="1"/>
</dbReference>
<sequence length="210" mass="24215">MLYFHRTPELLKWLYPDHIWQMERNSDRVYLTFDDGPVPEMTPAILDILHEKSVKATFFCVGDNVKKYPDILDRMLQEGHHVGNHSFHHLNGWATPRETYLADVDACTTVFRERGVQTTLFRPPYGKVKRSQAREILQQNKIIMWDVLSGDFDPALSPVKCLSKTLSAVRPGSIIVLHDNPKAAERTFYVLPRLIDHLLESGLKCSVIPY</sequence>
<evidence type="ECO:0000313" key="6">
    <source>
        <dbReference type="EMBL" id="MCA6077523.1"/>
    </source>
</evidence>
<reference evidence="4" key="1">
    <citation type="submission" date="2021-09" db="EMBL/GenBank/DDBJ databases">
        <title>Fulvivirga sp. isolated from coastal sediment.</title>
        <authorList>
            <person name="Yu H."/>
        </authorList>
    </citation>
    <scope>NUCLEOTIDE SEQUENCE</scope>
    <source>
        <strain evidence="4">1062</strain>
    </source>
</reference>
<keyword evidence="1" id="KW-0479">Metal-binding</keyword>
<protein>
    <submittedName>
        <fullName evidence="4">Polysaccharide deacetylase family protein</fullName>
    </submittedName>
</protein>
<dbReference type="InterPro" id="IPR011330">
    <property type="entry name" value="Glyco_hydro/deAcase_b/a-brl"/>
</dbReference>
<dbReference type="EMBL" id="JAIXNE010000002">
    <property type="protein sequence ID" value="MCA6075218.1"/>
    <property type="molecule type" value="Genomic_DNA"/>
</dbReference>
<dbReference type="PANTHER" id="PTHR10587">
    <property type="entry name" value="GLYCOSYL TRANSFERASE-RELATED"/>
    <property type="match status" value="1"/>
</dbReference>
<name>A0A9X1HQQ6_9BACT</name>
<comment type="caution">
    <text evidence="4">The sequence shown here is derived from an EMBL/GenBank/DDBJ whole genome shotgun (WGS) entry which is preliminary data.</text>
</comment>
<dbReference type="EMBL" id="JAIXNE010000003">
    <property type="protein sequence ID" value="MCA6076395.1"/>
    <property type="molecule type" value="Genomic_DNA"/>
</dbReference>
<dbReference type="GO" id="GO:0046872">
    <property type="term" value="F:metal ion binding"/>
    <property type="evidence" value="ECO:0007669"/>
    <property type="project" value="UniProtKB-KW"/>
</dbReference>
<evidence type="ECO:0000256" key="1">
    <source>
        <dbReference type="ARBA" id="ARBA00022723"/>
    </source>
</evidence>
<evidence type="ECO:0000313" key="4">
    <source>
        <dbReference type="EMBL" id="MCA6075218.1"/>
    </source>
</evidence>
<dbReference type="SUPFAM" id="SSF88713">
    <property type="entry name" value="Glycoside hydrolase/deacetylase"/>
    <property type="match status" value="1"/>
</dbReference>
<proteinExistence type="predicted"/>
<dbReference type="GO" id="GO:0016020">
    <property type="term" value="C:membrane"/>
    <property type="evidence" value="ECO:0007669"/>
    <property type="project" value="TreeGrafter"/>
</dbReference>
<dbReference type="AlphaFoldDB" id="A0A9X1HQQ6"/>
<keyword evidence="2" id="KW-0378">Hydrolase</keyword>
<organism evidence="4 7">
    <name type="scientific">Fulvivirga sedimenti</name>
    <dbReference type="NCBI Taxonomy" id="2879465"/>
    <lineage>
        <taxon>Bacteria</taxon>
        <taxon>Pseudomonadati</taxon>
        <taxon>Bacteroidota</taxon>
        <taxon>Cytophagia</taxon>
        <taxon>Cytophagales</taxon>
        <taxon>Fulvivirgaceae</taxon>
        <taxon>Fulvivirga</taxon>
    </lineage>
</organism>
<accession>A0A9X1HQQ6</accession>
<evidence type="ECO:0000313" key="5">
    <source>
        <dbReference type="EMBL" id="MCA6076395.1"/>
    </source>
</evidence>
<gene>
    <name evidence="4" type="ORF">LDX50_10080</name>
    <name evidence="5" type="ORF">LDX50_16050</name>
    <name evidence="6" type="ORF">LDX50_21770</name>
</gene>
<dbReference type="InterPro" id="IPR002509">
    <property type="entry name" value="NODB_dom"/>
</dbReference>
<keyword evidence="7" id="KW-1185">Reference proteome</keyword>
<evidence type="ECO:0000313" key="7">
    <source>
        <dbReference type="Proteomes" id="UP001139409"/>
    </source>
</evidence>
<dbReference type="GO" id="GO:0016810">
    <property type="term" value="F:hydrolase activity, acting on carbon-nitrogen (but not peptide) bonds"/>
    <property type="evidence" value="ECO:0007669"/>
    <property type="project" value="InterPro"/>
</dbReference>
<evidence type="ECO:0000256" key="2">
    <source>
        <dbReference type="ARBA" id="ARBA00022801"/>
    </source>
</evidence>
<dbReference type="InterPro" id="IPR050248">
    <property type="entry name" value="Polysacc_deacetylase_ArnD"/>
</dbReference>
<dbReference type="PANTHER" id="PTHR10587:SF133">
    <property type="entry name" value="CHITIN DEACETYLASE 1-RELATED"/>
    <property type="match status" value="1"/>
</dbReference>
<dbReference type="GO" id="GO:0005975">
    <property type="term" value="P:carbohydrate metabolic process"/>
    <property type="evidence" value="ECO:0007669"/>
    <property type="project" value="InterPro"/>
</dbReference>
<dbReference type="Proteomes" id="UP001139409">
    <property type="component" value="Unassembled WGS sequence"/>
</dbReference>